<dbReference type="PRINTS" id="PR00455">
    <property type="entry name" value="HTHTETR"/>
</dbReference>
<dbReference type="Gene3D" id="1.10.357.10">
    <property type="entry name" value="Tetracycline Repressor, domain 2"/>
    <property type="match status" value="1"/>
</dbReference>
<dbReference type="InterPro" id="IPR036271">
    <property type="entry name" value="Tet_transcr_reg_TetR-rel_C_sf"/>
</dbReference>
<dbReference type="Pfam" id="PF00440">
    <property type="entry name" value="TetR_N"/>
    <property type="match status" value="1"/>
</dbReference>
<dbReference type="InterPro" id="IPR001647">
    <property type="entry name" value="HTH_TetR"/>
</dbReference>
<protein>
    <submittedName>
        <fullName evidence="6">TetR/AcrR family transcriptional regulator</fullName>
    </submittedName>
</protein>
<sequence length="189" mass="19954">MGRSSQADAARHRDEVVRATSRLLRERGAEGVSVQEAMSAAGLTHGGFYKHFASKDELVASAAGAAFADIEARLDRIAAETPEGASARTRVIDDYLTVDHRDRIAEGCANTALAADAARAGDPALRDAYLAGLRRTVEQLASLEDGAHTHERALQDLVVLVGGLTLARATAGDPVSEELLAAARDLLNR</sequence>
<organism evidence="6 7">
    <name type="scientific">Microbacterium caowuchunii</name>
    <dbReference type="NCBI Taxonomy" id="2614638"/>
    <lineage>
        <taxon>Bacteria</taxon>
        <taxon>Bacillati</taxon>
        <taxon>Actinomycetota</taxon>
        <taxon>Actinomycetes</taxon>
        <taxon>Micrococcales</taxon>
        <taxon>Microbacteriaceae</taxon>
        <taxon>Microbacterium</taxon>
    </lineage>
</organism>
<evidence type="ECO:0000313" key="7">
    <source>
        <dbReference type="Proteomes" id="UP000326838"/>
    </source>
</evidence>
<feature type="domain" description="HTH tetR-type" evidence="5">
    <location>
        <begin position="10"/>
        <end position="70"/>
    </location>
</feature>
<dbReference type="Proteomes" id="UP000326838">
    <property type="component" value="Unassembled WGS sequence"/>
</dbReference>
<name>A0A5N0TPG9_9MICO</name>
<gene>
    <name evidence="6" type="ORF">F6B40_00260</name>
</gene>
<keyword evidence="7" id="KW-1185">Reference proteome</keyword>
<dbReference type="AlphaFoldDB" id="A0A5N0TPG9"/>
<keyword evidence="3" id="KW-0804">Transcription</keyword>
<evidence type="ECO:0000256" key="4">
    <source>
        <dbReference type="PROSITE-ProRule" id="PRU00335"/>
    </source>
</evidence>
<dbReference type="PANTHER" id="PTHR47506">
    <property type="entry name" value="TRANSCRIPTIONAL REGULATORY PROTEIN"/>
    <property type="match status" value="1"/>
</dbReference>
<feature type="DNA-binding region" description="H-T-H motif" evidence="4">
    <location>
        <begin position="33"/>
        <end position="52"/>
    </location>
</feature>
<comment type="caution">
    <text evidence="6">The sequence shown here is derived from an EMBL/GenBank/DDBJ whole genome shotgun (WGS) entry which is preliminary data.</text>
</comment>
<keyword evidence="2 4" id="KW-0238">DNA-binding</keyword>
<evidence type="ECO:0000256" key="2">
    <source>
        <dbReference type="ARBA" id="ARBA00023125"/>
    </source>
</evidence>
<dbReference type="GO" id="GO:0003677">
    <property type="term" value="F:DNA binding"/>
    <property type="evidence" value="ECO:0007669"/>
    <property type="project" value="UniProtKB-UniRule"/>
</dbReference>
<accession>A0A5N0TPG9</accession>
<evidence type="ECO:0000256" key="3">
    <source>
        <dbReference type="ARBA" id="ARBA00023163"/>
    </source>
</evidence>
<dbReference type="PROSITE" id="PS50977">
    <property type="entry name" value="HTH_TETR_2"/>
    <property type="match status" value="1"/>
</dbReference>
<reference evidence="7" key="1">
    <citation type="submission" date="2019-09" db="EMBL/GenBank/DDBJ databases">
        <title>Mumia zhuanghuii sp. nov. isolated from the intestinal contents of plateau pika (Ochotona curzoniae) in the Qinghai-Tibet plateau of China.</title>
        <authorList>
            <person name="Tian Z."/>
        </authorList>
    </citation>
    <scope>NUCLEOTIDE SEQUENCE [LARGE SCALE GENOMIC DNA]</scope>
    <source>
        <strain evidence="7">L-033</strain>
    </source>
</reference>
<keyword evidence="1" id="KW-0805">Transcription regulation</keyword>
<dbReference type="PANTHER" id="PTHR47506:SF7">
    <property type="entry name" value="TRANSCRIPTIONAL REGULATORY PROTEIN"/>
    <property type="match status" value="1"/>
</dbReference>
<dbReference type="SUPFAM" id="SSF46689">
    <property type="entry name" value="Homeodomain-like"/>
    <property type="match status" value="1"/>
</dbReference>
<dbReference type="InterPro" id="IPR009057">
    <property type="entry name" value="Homeodomain-like_sf"/>
</dbReference>
<dbReference type="SUPFAM" id="SSF48498">
    <property type="entry name" value="Tetracyclin repressor-like, C-terminal domain"/>
    <property type="match status" value="1"/>
</dbReference>
<evidence type="ECO:0000259" key="5">
    <source>
        <dbReference type="PROSITE" id="PS50977"/>
    </source>
</evidence>
<dbReference type="Gene3D" id="1.10.10.60">
    <property type="entry name" value="Homeodomain-like"/>
    <property type="match status" value="1"/>
</dbReference>
<evidence type="ECO:0000313" key="6">
    <source>
        <dbReference type="EMBL" id="KAA9136127.1"/>
    </source>
</evidence>
<proteinExistence type="predicted"/>
<evidence type="ECO:0000256" key="1">
    <source>
        <dbReference type="ARBA" id="ARBA00023015"/>
    </source>
</evidence>
<dbReference type="EMBL" id="VYUY01000002">
    <property type="protein sequence ID" value="KAA9136127.1"/>
    <property type="molecule type" value="Genomic_DNA"/>
</dbReference>